<reference evidence="1" key="1">
    <citation type="submission" date="2022-06" db="EMBL/GenBank/DDBJ databases">
        <title>Alkalicoccobacillus porphyridii sp. nov., isolated from a marine red alga, Porphyridium purpureum and reclassification of Shouchella plakortidis and Shouchella gibsonii as Alkalicoccobacillus plakortidis comb. nov. and Alkalicoccobacillus gibsonii comb. nov.</title>
        <authorList>
            <person name="Kim K.H."/>
            <person name="Lee J.K."/>
            <person name="Han D.M."/>
            <person name="Baek J.H."/>
            <person name="Jeon C.O."/>
        </authorList>
    </citation>
    <scope>NUCLEOTIDE SEQUENCE</scope>
    <source>
        <strain evidence="1">DSM 19153</strain>
    </source>
</reference>
<dbReference type="EMBL" id="JAMQJY010000001">
    <property type="protein sequence ID" value="MCM2674157.1"/>
    <property type="molecule type" value="Genomic_DNA"/>
</dbReference>
<dbReference type="Gene3D" id="3.10.450.50">
    <property type="match status" value="1"/>
</dbReference>
<organism evidence="1 2">
    <name type="scientific">Alkalicoccobacillus plakortidis</name>
    <dbReference type="NCBI Taxonomy" id="444060"/>
    <lineage>
        <taxon>Bacteria</taxon>
        <taxon>Bacillati</taxon>
        <taxon>Bacillota</taxon>
        <taxon>Bacilli</taxon>
        <taxon>Bacillales</taxon>
        <taxon>Bacillaceae</taxon>
        <taxon>Alkalicoccobacillus</taxon>
    </lineage>
</organism>
<proteinExistence type="predicted"/>
<gene>
    <name evidence="1" type="ORF">NDM98_00565</name>
</gene>
<dbReference type="RefSeq" id="WP_251603227.1">
    <property type="nucleotide sequence ID" value="NZ_JAMQJY010000001.1"/>
</dbReference>
<dbReference type="Proteomes" id="UP001203665">
    <property type="component" value="Unassembled WGS sequence"/>
</dbReference>
<evidence type="ECO:0000313" key="1">
    <source>
        <dbReference type="EMBL" id="MCM2674157.1"/>
    </source>
</evidence>
<comment type="caution">
    <text evidence="1">The sequence shown here is derived from an EMBL/GenBank/DDBJ whole genome shotgun (WGS) entry which is preliminary data.</text>
</comment>
<sequence length="137" mass="15967">MDLLIDEYEGTKFISPRDCGNSPKIIRLNELNEAFFRRDWTFIEENLDVDIQWLIIGMKQIEGKTNVRDQLETFRNEEITEIRIKNTITHGKVGSVNGTLIMEKGRNIDFCNMYTFSSAGNKAKMKEMTSYVIETME</sequence>
<name>A0ABT0XG34_9BACI</name>
<accession>A0ABT0XG34</accession>
<protein>
    <submittedName>
        <fullName evidence="1">Uncharacterized protein</fullName>
    </submittedName>
</protein>
<dbReference type="InterPro" id="IPR032710">
    <property type="entry name" value="NTF2-like_dom_sf"/>
</dbReference>
<dbReference type="SUPFAM" id="SSF54427">
    <property type="entry name" value="NTF2-like"/>
    <property type="match status" value="1"/>
</dbReference>
<keyword evidence="2" id="KW-1185">Reference proteome</keyword>
<evidence type="ECO:0000313" key="2">
    <source>
        <dbReference type="Proteomes" id="UP001203665"/>
    </source>
</evidence>